<accession>A0A7J7VI17</accession>
<name>A0A7J7VI17_MYOMY</name>
<gene>
    <name evidence="2" type="ORF">mMyoMyo1_008309</name>
</gene>
<feature type="region of interest" description="Disordered" evidence="1">
    <location>
        <begin position="23"/>
        <end position="83"/>
    </location>
</feature>
<feature type="compositionally biased region" description="Low complexity" evidence="1">
    <location>
        <begin position="108"/>
        <end position="123"/>
    </location>
</feature>
<evidence type="ECO:0000313" key="3">
    <source>
        <dbReference type="Proteomes" id="UP000527355"/>
    </source>
</evidence>
<dbReference type="AlphaFoldDB" id="A0A7J7VI17"/>
<organism evidence="2 3">
    <name type="scientific">Myotis myotis</name>
    <name type="common">Greater mouse-eared bat</name>
    <name type="synonym">Vespertilio myotis</name>
    <dbReference type="NCBI Taxonomy" id="51298"/>
    <lineage>
        <taxon>Eukaryota</taxon>
        <taxon>Metazoa</taxon>
        <taxon>Chordata</taxon>
        <taxon>Craniata</taxon>
        <taxon>Vertebrata</taxon>
        <taxon>Euteleostomi</taxon>
        <taxon>Mammalia</taxon>
        <taxon>Eutheria</taxon>
        <taxon>Laurasiatheria</taxon>
        <taxon>Chiroptera</taxon>
        <taxon>Yangochiroptera</taxon>
        <taxon>Vespertilionidae</taxon>
        <taxon>Myotis</taxon>
    </lineage>
</organism>
<feature type="compositionally biased region" description="Pro residues" evidence="1">
    <location>
        <begin position="124"/>
        <end position="133"/>
    </location>
</feature>
<proteinExistence type="predicted"/>
<protein>
    <submittedName>
        <fullName evidence="2">Uncharacterized protein</fullName>
    </submittedName>
</protein>
<evidence type="ECO:0000256" key="1">
    <source>
        <dbReference type="SAM" id="MobiDB-lite"/>
    </source>
</evidence>
<feature type="region of interest" description="Disordered" evidence="1">
    <location>
        <begin position="108"/>
        <end position="133"/>
    </location>
</feature>
<dbReference type="EMBL" id="JABWUV010000010">
    <property type="protein sequence ID" value="KAF6324855.1"/>
    <property type="molecule type" value="Genomic_DNA"/>
</dbReference>
<keyword evidence="3" id="KW-1185">Reference proteome</keyword>
<reference evidence="2 3" key="1">
    <citation type="journal article" date="2020" name="Nature">
        <title>Six reference-quality genomes reveal evolution of bat adaptations.</title>
        <authorList>
            <person name="Jebb D."/>
            <person name="Huang Z."/>
            <person name="Pippel M."/>
            <person name="Hughes G.M."/>
            <person name="Lavrichenko K."/>
            <person name="Devanna P."/>
            <person name="Winkler S."/>
            <person name="Jermiin L.S."/>
            <person name="Skirmuntt E.C."/>
            <person name="Katzourakis A."/>
            <person name="Burkitt-Gray L."/>
            <person name="Ray D.A."/>
            <person name="Sullivan K.A.M."/>
            <person name="Roscito J.G."/>
            <person name="Kirilenko B.M."/>
            <person name="Davalos L.M."/>
            <person name="Corthals A.P."/>
            <person name="Power M.L."/>
            <person name="Jones G."/>
            <person name="Ransome R.D."/>
            <person name="Dechmann D.K.N."/>
            <person name="Locatelli A.G."/>
            <person name="Puechmaille S.J."/>
            <person name="Fedrigo O."/>
            <person name="Jarvis E.D."/>
            <person name="Hiller M."/>
            <person name="Vernes S.C."/>
            <person name="Myers E.W."/>
            <person name="Teeling E.C."/>
        </authorList>
    </citation>
    <scope>NUCLEOTIDE SEQUENCE [LARGE SCALE GENOMIC DNA]</scope>
    <source>
        <strain evidence="2">MMyoMyo1</strain>
        <tissue evidence="2">Flight muscle</tissue>
    </source>
</reference>
<sequence length="133" mass="14297">MPEPSGGGGLGPCGRGCVAGRERVAEGRGPRQLSPNWGLQVNAPLETRSQKRREFVYRPALQAGGGEEESPVRAEAHLEPPEHLAELSQEPHISHLWGLRCFHPLTVRGRSGSARRGSRSPPSASTPPFPLPT</sequence>
<dbReference type="Proteomes" id="UP000527355">
    <property type="component" value="Unassembled WGS sequence"/>
</dbReference>
<evidence type="ECO:0000313" key="2">
    <source>
        <dbReference type="EMBL" id="KAF6324855.1"/>
    </source>
</evidence>
<comment type="caution">
    <text evidence="2">The sequence shown here is derived from an EMBL/GenBank/DDBJ whole genome shotgun (WGS) entry which is preliminary data.</text>
</comment>
<feature type="compositionally biased region" description="Basic and acidic residues" evidence="1">
    <location>
        <begin position="70"/>
        <end position="83"/>
    </location>
</feature>